<dbReference type="OrthoDB" id="9800334at2"/>
<organism evidence="6 7">
    <name type="scientific">Amycolatopsis pretoriensis</name>
    <dbReference type="NCBI Taxonomy" id="218821"/>
    <lineage>
        <taxon>Bacteria</taxon>
        <taxon>Bacillati</taxon>
        <taxon>Actinomycetota</taxon>
        <taxon>Actinomycetes</taxon>
        <taxon>Pseudonocardiales</taxon>
        <taxon>Pseudonocardiaceae</taxon>
        <taxon>Amycolatopsis</taxon>
    </lineage>
</organism>
<gene>
    <name evidence="6" type="ORF">SAMN05421837_112285</name>
</gene>
<dbReference type="RefSeq" id="WP_086676696.1">
    <property type="nucleotide sequence ID" value="NZ_FNUJ01000012.1"/>
</dbReference>
<keyword evidence="7" id="KW-1185">Reference proteome</keyword>
<keyword evidence="3" id="KW-0238">DNA-binding</keyword>
<reference evidence="7" key="1">
    <citation type="submission" date="2016-10" db="EMBL/GenBank/DDBJ databases">
        <authorList>
            <person name="Varghese N."/>
            <person name="Submissions S."/>
        </authorList>
    </citation>
    <scope>NUCLEOTIDE SEQUENCE [LARGE SCALE GENOMIC DNA]</scope>
    <source>
        <strain evidence="7">DSM 44654</strain>
    </source>
</reference>
<dbReference type="InterPro" id="IPR009061">
    <property type="entry name" value="DNA-bd_dom_put_sf"/>
</dbReference>
<dbReference type="InterPro" id="IPR047057">
    <property type="entry name" value="MerR_fam"/>
</dbReference>
<evidence type="ECO:0000259" key="5">
    <source>
        <dbReference type="PROSITE" id="PS50937"/>
    </source>
</evidence>
<dbReference type="PROSITE" id="PS50937">
    <property type="entry name" value="HTH_MERR_2"/>
    <property type="match status" value="1"/>
</dbReference>
<keyword evidence="2" id="KW-0805">Transcription regulation</keyword>
<dbReference type="SUPFAM" id="SSF46955">
    <property type="entry name" value="Putative DNA-binding domain"/>
    <property type="match status" value="1"/>
</dbReference>
<proteinExistence type="predicted"/>
<evidence type="ECO:0000256" key="3">
    <source>
        <dbReference type="ARBA" id="ARBA00023125"/>
    </source>
</evidence>
<accession>A0A1H5RFJ1</accession>
<evidence type="ECO:0000313" key="6">
    <source>
        <dbReference type="EMBL" id="SEF37172.1"/>
    </source>
</evidence>
<name>A0A1H5RFJ1_9PSEU</name>
<feature type="domain" description="HTH merR-type" evidence="5">
    <location>
        <begin position="10"/>
        <end position="80"/>
    </location>
</feature>
<sequence>MSTTAAPAVTWTAGAVARMLGLPPSTLRAWHRRYDLPLSTPQTGSHRRYGRADVDALLRMKHLIDQGCSADSAAKRAFHDGGSTDVATLLAAVRRLKMDTATALLDAHLTAHDVITTWDQLCRPALTALSDTEADRCIDLVHALSWVIAAALHRIPPPADAAPPVLLACADGERHTLPLEALRAALAERGRAALFLGASLPVVALEDAVTRTKTAAVAVWASRPRELVPEINGARVLLLGPGWPPARGSAARPATLPEALDELTAKPSRLGSRARSLSNR</sequence>
<dbReference type="GO" id="GO:0003677">
    <property type="term" value="F:DNA binding"/>
    <property type="evidence" value="ECO:0007669"/>
    <property type="project" value="UniProtKB-KW"/>
</dbReference>
<evidence type="ECO:0000256" key="4">
    <source>
        <dbReference type="ARBA" id="ARBA00023163"/>
    </source>
</evidence>
<evidence type="ECO:0000256" key="2">
    <source>
        <dbReference type="ARBA" id="ARBA00023015"/>
    </source>
</evidence>
<dbReference type="GO" id="GO:0003700">
    <property type="term" value="F:DNA-binding transcription factor activity"/>
    <property type="evidence" value="ECO:0007669"/>
    <property type="project" value="InterPro"/>
</dbReference>
<keyword evidence="4" id="KW-0804">Transcription</keyword>
<dbReference type="AlphaFoldDB" id="A0A1H5RFJ1"/>
<dbReference type="Proteomes" id="UP000198878">
    <property type="component" value="Unassembled WGS sequence"/>
</dbReference>
<dbReference type="Gene3D" id="3.40.50.280">
    <property type="entry name" value="Cobalamin-binding domain"/>
    <property type="match status" value="1"/>
</dbReference>
<dbReference type="STRING" id="218821.SAMN05421837_112285"/>
<evidence type="ECO:0000256" key="1">
    <source>
        <dbReference type="ARBA" id="ARBA00022491"/>
    </source>
</evidence>
<dbReference type="Gene3D" id="1.10.1660.10">
    <property type="match status" value="1"/>
</dbReference>
<dbReference type="PANTHER" id="PTHR30204">
    <property type="entry name" value="REDOX-CYCLING DRUG-SENSING TRANSCRIPTIONAL ACTIVATOR SOXR"/>
    <property type="match status" value="1"/>
</dbReference>
<keyword evidence="1" id="KW-0678">Repressor</keyword>
<dbReference type="PANTHER" id="PTHR30204:SF69">
    <property type="entry name" value="MERR-FAMILY TRANSCRIPTIONAL REGULATOR"/>
    <property type="match status" value="1"/>
</dbReference>
<dbReference type="EMBL" id="FNUJ01000012">
    <property type="protein sequence ID" value="SEF37172.1"/>
    <property type="molecule type" value="Genomic_DNA"/>
</dbReference>
<evidence type="ECO:0000313" key="7">
    <source>
        <dbReference type="Proteomes" id="UP000198878"/>
    </source>
</evidence>
<dbReference type="InterPro" id="IPR000551">
    <property type="entry name" value="MerR-type_HTH_dom"/>
</dbReference>
<protein>
    <submittedName>
        <fullName evidence="6">MerR HTH family regulatory protein</fullName>
    </submittedName>
</protein>
<dbReference type="Pfam" id="PF13411">
    <property type="entry name" value="MerR_1"/>
    <property type="match status" value="1"/>
</dbReference>
<dbReference type="SMART" id="SM00422">
    <property type="entry name" value="HTH_MERR"/>
    <property type="match status" value="1"/>
</dbReference>